<name>A0A0C9VG89_SPHS4</name>
<keyword evidence="2" id="KW-0813">Transport</keyword>
<dbReference type="InterPro" id="IPR025712">
    <property type="entry name" value="Nup54_alpha-helical_dom"/>
</dbReference>
<dbReference type="EMBL" id="KN837144">
    <property type="protein sequence ID" value="KIJ40407.1"/>
    <property type="molecule type" value="Genomic_DNA"/>
</dbReference>
<dbReference type="GO" id="GO:0006999">
    <property type="term" value="P:nuclear pore organization"/>
    <property type="evidence" value="ECO:0007669"/>
    <property type="project" value="TreeGrafter"/>
</dbReference>
<dbReference type="Pfam" id="PF13874">
    <property type="entry name" value="Nup54"/>
    <property type="match status" value="1"/>
</dbReference>
<feature type="compositionally biased region" description="Polar residues" evidence="5">
    <location>
        <begin position="104"/>
        <end position="118"/>
    </location>
</feature>
<feature type="region of interest" description="Disordered" evidence="5">
    <location>
        <begin position="148"/>
        <end position="272"/>
    </location>
</feature>
<gene>
    <name evidence="7" type="ORF">M422DRAFT_60570</name>
</gene>
<evidence type="ECO:0000256" key="3">
    <source>
        <dbReference type="ARBA" id="ARBA00023242"/>
    </source>
</evidence>
<keyword evidence="8" id="KW-1185">Reference proteome</keyword>
<dbReference type="GO" id="GO:0017056">
    <property type="term" value="F:structural constituent of nuclear pore"/>
    <property type="evidence" value="ECO:0007669"/>
    <property type="project" value="TreeGrafter"/>
</dbReference>
<dbReference type="GO" id="GO:0044613">
    <property type="term" value="C:nuclear pore central transport channel"/>
    <property type="evidence" value="ECO:0007669"/>
    <property type="project" value="TreeGrafter"/>
</dbReference>
<dbReference type="AlphaFoldDB" id="A0A0C9VG89"/>
<feature type="compositionally biased region" description="Polar residues" evidence="5">
    <location>
        <begin position="203"/>
        <end position="238"/>
    </location>
</feature>
<dbReference type="PANTHER" id="PTHR13000:SF0">
    <property type="entry name" value="NUCLEOPORIN P54"/>
    <property type="match status" value="1"/>
</dbReference>
<dbReference type="InterPro" id="IPR024864">
    <property type="entry name" value="Nup54/Nup57/Nup44"/>
</dbReference>
<comment type="subcellular location">
    <subcellularLocation>
        <location evidence="1">Nucleus</location>
    </subcellularLocation>
</comment>
<dbReference type="OrthoDB" id="6162375at2759"/>
<keyword evidence="4" id="KW-0175">Coiled coil</keyword>
<feature type="domain" description="Nucleoporin Nup54 alpha-helical" evidence="6">
    <location>
        <begin position="316"/>
        <end position="453"/>
    </location>
</feature>
<feature type="region of interest" description="Disordered" evidence="5">
    <location>
        <begin position="100"/>
        <end position="130"/>
    </location>
</feature>
<dbReference type="GO" id="GO:0006607">
    <property type="term" value="P:NLS-bearing protein import into nucleus"/>
    <property type="evidence" value="ECO:0007669"/>
    <property type="project" value="TreeGrafter"/>
</dbReference>
<feature type="compositionally biased region" description="Low complexity" evidence="5">
    <location>
        <begin position="148"/>
        <end position="159"/>
    </location>
</feature>
<evidence type="ECO:0000259" key="6">
    <source>
        <dbReference type="Pfam" id="PF13874"/>
    </source>
</evidence>
<feature type="compositionally biased region" description="Polar residues" evidence="5">
    <location>
        <begin position="250"/>
        <end position="272"/>
    </location>
</feature>
<feature type="compositionally biased region" description="Polar residues" evidence="5">
    <location>
        <begin position="160"/>
        <end position="169"/>
    </location>
</feature>
<evidence type="ECO:0000313" key="7">
    <source>
        <dbReference type="EMBL" id="KIJ40407.1"/>
    </source>
</evidence>
<reference evidence="7 8" key="1">
    <citation type="submission" date="2014-06" db="EMBL/GenBank/DDBJ databases">
        <title>Evolutionary Origins and Diversification of the Mycorrhizal Mutualists.</title>
        <authorList>
            <consortium name="DOE Joint Genome Institute"/>
            <consortium name="Mycorrhizal Genomics Consortium"/>
            <person name="Kohler A."/>
            <person name="Kuo A."/>
            <person name="Nagy L.G."/>
            <person name="Floudas D."/>
            <person name="Copeland A."/>
            <person name="Barry K.W."/>
            <person name="Cichocki N."/>
            <person name="Veneault-Fourrey C."/>
            <person name="LaButti K."/>
            <person name="Lindquist E.A."/>
            <person name="Lipzen A."/>
            <person name="Lundell T."/>
            <person name="Morin E."/>
            <person name="Murat C."/>
            <person name="Riley R."/>
            <person name="Ohm R."/>
            <person name="Sun H."/>
            <person name="Tunlid A."/>
            <person name="Henrissat B."/>
            <person name="Grigoriev I.V."/>
            <person name="Hibbett D.S."/>
            <person name="Martin F."/>
        </authorList>
    </citation>
    <scope>NUCLEOTIDE SEQUENCE [LARGE SCALE GENOMIC DNA]</scope>
    <source>
        <strain evidence="7 8">SS14</strain>
    </source>
</reference>
<dbReference type="Proteomes" id="UP000054279">
    <property type="component" value="Unassembled WGS sequence"/>
</dbReference>
<evidence type="ECO:0000256" key="2">
    <source>
        <dbReference type="ARBA" id="ARBA00022448"/>
    </source>
</evidence>
<dbReference type="PANTHER" id="PTHR13000">
    <property type="entry name" value="NUCLEOPORIN P54"/>
    <property type="match status" value="1"/>
</dbReference>
<feature type="coiled-coil region" evidence="4">
    <location>
        <begin position="351"/>
        <end position="378"/>
    </location>
</feature>
<dbReference type="Gene3D" id="1.20.5.170">
    <property type="match status" value="1"/>
</dbReference>
<organism evidence="7 8">
    <name type="scientific">Sphaerobolus stellatus (strain SS14)</name>
    <dbReference type="NCBI Taxonomy" id="990650"/>
    <lineage>
        <taxon>Eukaryota</taxon>
        <taxon>Fungi</taxon>
        <taxon>Dikarya</taxon>
        <taxon>Basidiomycota</taxon>
        <taxon>Agaricomycotina</taxon>
        <taxon>Agaricomycetes</taxon>
        <taxon>Phallomycetidae</taxon>
        <taxon>Geastrales</taxon>
        <taxon>Sphaerobolaceae</taxon>
        <taxon>Sphaerobolus</taxon>
    </lineage>
</organism>
<dbReference type="HOGENOM" id="CLU_023804_2_0_1"/>
<evidence type="ECO:0000256" key="1">
    <source>
        <dbReference type="ARBA" id="ARBA00004123"/>
    </source>
</evidence>
<evidence type="ECO:0000256" key="5">
    <source>
        <dbReference type="SAM" id="MobiDB-lite"/>
    </source>
</evidence>
<protein>
    <recommendedName>
        <fullName evidence="6">Nucleoporin Nup54 alpha-helical domain-containing protein</fullName>
    </recommendedName>
</protein>
<evidence type="ECO:0000256" key="4">
    <source>
        <dbReference type="SAM" id="Coils"/>
    </source>
</evidence>
<accession>A0A0C9VG89</accession>
<sequence length="535" mass="55643">MSIFGAPNAFGSAPAGTSAFSSTGTVPSNTFGNTGTAATSAFGNTGAGQNAFGTGQSAFGNPGSGQSAFGNLGINTSGLGNTAPNTNPFGGAGGATNTFGGSLFGTNQNTSTGTSAFGNPTGGPAPGTTSHPFNNPYMMSNPLLGLNNTTTTNPLFGGNQPQQGANTGTGPIFGNPAGNTTTGPSLFGQSQQSQQPQQNSLFGSTPSLFGTSTAGPSLFSSTNMGFPSMNQNPLSTSALGGGNPLFGSKPSGSTLPTAGSNNTASSTAVQQGHDLQQRIEGIIAAWNPASPQCRFQHYFYNVVDPKQVHLYGRPANATNDALWQQAVRENPEPSCMVPVLAVGFDDLQKRVDAQSKSANEQHEKLKELQSRLHTLSQTHVLQTTLRTARALQAHTVIIHRLLRLIEHLHLLIPSLRSSSISPEEEALRARLERLKDELIAGGGRGRLNELWAVVGAVKAARESAGQGEGIEWKVVDQEGFERLGQVLNEQQQGLAHLTSVINNGLKDLQILEGTEPRPARDHLGASGLFGSTFGR</sequence>
<feature type="compositionally biased region" description="Low complexity" evidence="5">
    <location>
        <begin position="183"/>
        <end position="202"/>
    </location>
</feature>
<dbReference type="GO" id="GO:0036228">
    <property type="term" value="P:protein localization to nuclear inner membrane"/>
    <property type="evidence" value="ECO:0007669"/>
    <property type="project" value="TreeGrafter"/>
</dbReference>
<proteinExistence type="predicted"/>
<keyword evidence="3" id="KW-0539">Nucleus</keyword>
<evidence type="ECO:0000313" key="8">
    <source>
        <dbReference type="Proteomes" id="UP000054279"/>
    </source>
</evidence>